<feature type="region of interest" description="Disordered" evidence="1">
    <location>
        <begin position="1"/>
        <end position="25"/>
    </location>
</feature>
<dbReference type="Pfam" id="PF09851">
    <property type="entry name" value="SHOCT"/>
    <property type="match status" value="1"/>
</dbReference>
<protein>
    <submittedName>
        <fullName evidence="3">SHOCT domain-containing protein</fullName>
    </submittedName>
</protein>
<evidence type="ECO:0000256" key="1">
    <source>
        <dbReference type="SAM" id="MobiDB-lite"/>
    </source>
</evidence>
<dbReference type="Proteomes" id="UP000663505">
    <property type="component" value="Chromosome"/>
</dbReference>
<sequence length="52" mass="5789">MWYGGYDSRPRSQDSSAGSAAQDTPLELLKQRLARGEITLDEYEKLAKVLSS</sequence>
<gene>
    <name evidence="3" type="ORF">JZ786_07090</name>
</gene>
<evidence type="ECO:0000313" key="3">
    <source>
        <dbReference type="EMBL" id="QSO48720.1"/>
    </source>
</evidence>
<proteinExistence type="predicted"/>
<keyword evidence="4" id="KW-1185">Reference proteome</keyword>
<evidence type="ECO:0000259" key="2">
    <source>
        <dbReference type="Pfam" id="PF09851"/>
    </source>
</evidence>
<reference evidence="3 4" key="1">
    <citation type="submission" date="2021-02" db="EMBL/GenBank/DDBJ databases">
        <title>Alicyclobacillus curvatus sp. nov. and Alicyclobacillus mengziensis sp. nov., two acidophilic bacteria isolated from acid mine drainage.</title>
        <authorList>
            <person name="Huang Y."/>
        </authorList>
    </citation>
    <scope>NUCLEOTIDE SEQUENCE [LARGE SCALE GENOMIC DNA]</scope>
    <source>
        <strain evidence="3 4">S30H14</strain>
    </source>
</reference>
<feature type="domain" description="SHOCT" evidence="2">
    <location>
        <begin position="24"/>
        <end position="49"/>
    </location>
</feature>
<dbReference type="AlphaFoldDB" id="A0A9X7W1V5"/>
<dbReference type="RefSeq" id="WP_206658042.1">
    <property type="nucleotide sequence ID" value="NZ_CP071182.1"/>
</dbReference>
<dbReference type="InterPro" id="IPR018649">
    <property type="entry name" value="SHOCT"/>
</dbReference>
<evidence type="ECO:0000313" key="4">
    <source>
        <dbReference type="Proteomes" id="UP000663505"/>
    </source>
</evidence>
<dbReference type="EMBL" id="CP071182">
    <property type="protein sequence ID" value="QSO48720.1"/>
    <property type="molecule type" value="Genomic_DNA"/>
</dbReference>
<feature type="compositionally biased region" description="Low complexity" evidence="1">
    <location>
        <begin position="13"/>
        <end position="23"/>
    </location>
</feature>
<organism evidence="3 4">
    <name type="scientific">Alicyclobacillus mengziensis</name>
    <dbReference type="NCBI Taxonomy" id="2931921"/>
    <lineage>
        <taxon>Bacteria</taxon>
        <taxon>Bacillati</taxon>
        <taxon>Bacillota</taxon>
        <taxon>Bacilli</taxon>
        <taxon>Bacillales</taxon>
        <taxon>Alicyclobacillaceae</taxon>
        <taxon>Alicyclobacillus</taxon>
    </lineage>
</organism>
<accession>A0A9X7W1V5</accession>
<name>A0A9X7W1V5_9BACL</name>
<dbReference type="KEGG" id="afx:JZ786_07090"/>